<name>X1HIK0_9ZZZZ</name>
<dbReference type="EMBL" id="BARU01015941">
    <property type="protein sequence ID" value="GAH56885.1"/>
    <property type="molecule type" value="Genomic_DNA"/>
</dbReference>
<protein>
    <submittedName>
        <fullName evidence="1">Uncharacterized protein</fullName>
    </submittedName>
</protein>
<dbReference type="InterPro" id="IPR015422">
    <property type="entry name" value="PyrdxlP-dep_Trfase_small"/>
</dbReference>
<sequence length="65" mass="7480">GFFYGIELVKDKDTKESFTEEESERILKNFVSAKMYENGLYCRADDRGDPVIQLSPPLTVGQKEF</sequence>
<feature type="non-terminal residue" evidence="1">
    <location>
        <position position="65"/>
    </location>
</feature>
<accession>X1HIK0</accession>
<reference evidence="1" key="1">
    <citation type="journal article" date="2014" name="Front. Microbiol.">
        <title>High frequency of phylogenetically diverse reductive dehalogenase-homologous genes in deep subseafloor sedimentary metagenomes.</title>
        <authorList>
            <person name="Kawai M."/>
            <person name="Futagami T."/>
            <person name="Toyoda A."/>
            <person name="Takaki Y."/>
            <person name="Nishi S."/>
            <person name="Hori S."/>
            <person name="Arai W."/>
            <person name="Tsubouchi T."/>
            <person name="Morono Y."/>
            <person name="Uchiyama I."/>
            <person name="Ito T."/>
            <person name="Fujiyama A."/>
            <person name="Inagaki F."/>
            <person name="Takami H."/>
        </authorList>
    </citation>
    <scope>NUCLEOTIDE SEQUENCE</scope>
    <source>
        <strain evidence="1">Expedition CK06-06</strain>
    </source>
</reference>
<proteinExistence type="predicted"/>
<comment type="caution">
    <text evidence="1">The sequence shown here is derived from an EMBL/GenBank/DDBJ whole genome shotgun (WGS) entry which is preliminary data.</text>
</comment>
<evidence type="ECO:0000313" key="1">
    <source>
        <dbReference type="EMBL" id="GAH56885.1"/>
    </source>
</evidence>
<gene>
    <name evidence="1" type="ORF">S03H2_27003</name>
</gene>
<dbReference type="AlphaFoldDB" id="X1HIK0"/>
<feature type="non-terminal residue" evidence="1">
    <location>
        <position position="1"/>
    </location>
</feature>
<dbReference type="Gene3D" id="3.90.1150.10">
    <property type="entry name" value="Aspartate Aminotransferase, domain 1"/>
    <property type="match status" value="1"/>
</dbReference>
<organism evidence="1">
    <name type="scientific">marine sediment metagenome</name>
    <dbReference type="NCBI Taxonomy" id="412755"/>
    <lineage>
        <taxon>unclassified sequences</taxon>
        <taxon>metagenomes</taxon>
        <taxon>ecological metagenomes</taxon>
    </lineage>
</organism>